<feature type="domain" description="Mur ligase C-terminal" evidence="10">
    <location>
        <begin position="280"/>
        <end position="386"/>
    </location>
</feature>
<dbReference type="GO" id="GO:0046872">
    <property type="term" value="F:metal ion binding"/>
    <property type="evidence" value="ECO:0007669"/>
    <property type="project" value="UniProtKB-KW"/>
</dbReference>
<dbReference type="PROSITE" id="PS01012">
    <property type="entry name" value="FOLYLPOLYGLU_SYNT_2"/>
    <property type="match status" value="1"/>
</dbReference>
<dbReference type="SUPFAM" id="SSF53623">
    <property type="entry name" value="MurD-like peptide ligases, catalytic domain"/>
    <property type="match status" value="1"/>
</dbReference>
<dbReference type="EMBL" id="CP060715">
    <property type="protein sequence ID" value="QNN61128.1"/>
    <property type="molecule type" value="Genomic_DNA"/>
</dbReference>
<dbReference type="AlphaFoldDB" id="A0A7G9RZV3"/>
<dbReference type="PANTHER" id="PTHR11136">
    <property type="entry name" value="FOLYLPOLYGLUTAMATE SYNTHASE-RELATED"/>
    <property type="match status" value="1"/>
</dbReference>
<dbReference type="InterPro" id="IPR036565">
    <property type="entry name" value="Mur-like_cat_sf"/>
</dbReference>
<dbReference type="KEGG" id="eio:H9L01_01830"/>
<dbReference type="InterPro" id="IPR013221">
    <property type="entry name" value="Mur_ligase_cen"/>
</dbReference>
<evidence type="ECO:0000259" key="10">
    <source>
        <dbReference type="Pfam" id="PF02875"/>
    </source>
</evidence>
<dbReference type="PIRSF" id="PIRSF001563">
    <property type="entry name" value="Folylpolyglu_synth"/>
    <property type="match status" value="1"/>
</dbReference>
<dbReference type="Gene3D" id="3.40.1190.10">
    <property type="entry name" value="Mur-like, catalytic domain"/>
    <property type="match status" value="1"/>
</dbReference>
<dbReference type="NCBIfam" id="TIGR01499">
    <property type="entry name" value="folC"/>
    <property type="match status" value="1"/>
</dbReference>
<keyword evidence="7" id="KW-0460">Magnesium</keyword>
<dbReference type="GO" id="GO:0004326">
    <property type="term" value="F:tetrahydrofolylpolyglutamate synthase activity"/>
    <property type="evidence" value="ECO:0007669"/>
    <property type="project" value="UniProtKB-EC"/>
</dbReference>
<evidence type="ECO:0000259" key="11">
    <source>
        <dbReference type="Pfam" id="PF08245"/>
    </source>
</evidence>
<organism evidence="12 13">
    <name type="scientific">Erysipelothrix inopinata</name>
    <dbReference type="NCBI Taxonomy" id="225084"/>
    <lineage>
        <taxon>Bacteria</taxon>
        <taxon>Bacillati</taxon>
        <taxon>Bacillota</taxon>
        <taxon>Erysipelotrichia</taxon>
        <taxon>Erysipelotrichales</taxon>
        <taxon>Erysipelotrichaceae</taxon>
        <taxon>Erysipelothrix</taxon>
    </lineage>
</organism>
<evidence type="ECO:0000256" key="6">
    <source>
        <dbReference type="ARBA" id="ARBA00022840"/>
    </source>
</evidence>
<dbReference type="GO" id="GO:0005737">
    <property type="term" value="C:cytoplasm"/>
    <property type="evidence" value="ECO:0007669"/>
    <property type="project" value="TreeGrafter"/>
</dbReference>
<dbReference type="InterPro" id="IPR001645">
    <property type="entry name" value="Folylpolyglutamate_synth"/>
</dbReference>
<keyword evidence="3" id="KW-0436">Ligase</keyword>
<evidence type="ECO:0000256" key="7">
    <source>
        <dbReference type="ARBA" id="ARBA00022842"/>
    </source>
</evidence>
<dbReference type="Pfam" id="PF02875">
    <property type="entry name" value="Mur_ligase_C"/>
    <property type="match status" value="1"/>
</dbReference>
<dbReference type="InterPro" id="IPR036615">
    <property type="entry name" value="Mur_ligase_C_dom_sf"/>
</dbReference>
<evidence type="ECO:0000313" key="13">
    <source>
        <dbReference type="Proteomes" id="UP000515928"/>
    </source>
</evidence>
<dbReference type="GO" id="GO:0008841">
    <property type="term" value="F:dihydrofolate synthase activity"/>
    <property type="evidence" value="ECO:0007669"/>
    <property type="project" value="TreeGrafter"/>
</dbReference>
<dbReference type="Proteomes" id="UP000515928">
    <property type="component" value="Chromosome"/>
</dbReference>
<keyword evidence="4" id="KW-0479">Metal-binding</keyword>
<keyword evidence="13" id="KW-1185">Reference proteome</keyword>
<keyword evidence="5" id="KW-0547">Nucleotide-binding</keyword>
<dbReference type="InterPro" id="IPR018109">
    <property type="entry name" value="Folylpolyglutamate_synth_CS"/>
</dbReference>
<evidence type="ECO:0000313" key="12">
    <source>
        <dbReference type="EMBL" id="QNN61128.1"/>
    </source>
</evidence>
<reference evidence="12 13" key="1">
    <citation type="submission" date="2020-08" db="EMBL/GenBank/DDBJ databases">
        <title>Genome sequence of Erysipelothrix inopinata DSM 15511T.</title>
        <authorList>
            <person name="Hyun D.-W."/>
            <person name="Bae J.-W."/>
        </authorList>
    </citation>
    <scope>NUCLEOTIDE SEQUENCE [LARGE SCALE GENOMIC DNA]</scope>
    <source>
        <strain evidence="12 13">DSM 15511</strain>
    </source>
</reference>
<protein>
    <recommendedName>
        <fullName evidence="2">tetrahydrofolate synthase</fullName>
        <ecNumber evidence="2">6.3.2.17</ecNumber>
    </recommendedName>
    <alternativeName>
        <fullName evidence="8">Tetrahydrofolylpolyglutamate synthase</fullName>
    </alternativeName>
</protein>
<feature type="domain" description="Mur ligase central" evidence="11">
    <location>
        <begin position="44"/>
        <end position="255"/>
    </location>
</feature>
<proteinExistence type="inferred from homology"/>
<dbReference type="GO" id="GO:0005524">
    <property type="term" value="F:ATP binding"/>
    <property type="evidence" value="ECO:0007669"/>
    <property type="project" value="UniProtKB-KW"/>
</dbReference>
<gene>
    <name evidence="12" type="ORF">H9L01_01830</name>
</gene>
<accession>A0A7G9RZV3</accession>
<comment type="similarity">
    <text evidence="1">Belongs to the folylpolyglutamate synthase family.</text>
</comment>
<dbReference type="Pfam" id="PF08245">
    <property type="entry name" value="Mur_ligase_M"/>
    <property type="match status" value="1"/>
</dbReference>
<dbReference type="RefSeq" id="WP_187534270.1">
    <property type="nucleotide sequence ID" value="NZ_CBCSHU010000001.1"/>
</dbReference>
<dbReference type="PROSITE" id="PS01011">
    <property type="entry name" value="FOLYLPOLYGLU_SYNT_1"/>
    <property type="match status" value="1"/>
</dbReference>
<dbReference type="InterPro" id="IPR004101">
    <property type="entry name" value="Mur_ligase_C"/>
</dbReference>
<evidence type="ECO:0000256" key="1">
    <source>
        <dbReference type="ARBA" id="ARBA00008276"/>
    </source>
</evidence>
<evidence type="ECO:0000256" key="8">
    <source>
        <dbReference type="ARBA" id="ARBA00030592"/>
    </source>
</evidence>
<dbReference type="EC" id="6.3.2.17" evidence="2"/>
<evidence type="ECO:0000256" key="2">
    <source>
        <dbReference type="ARBA" id="ARBA00013025"/>
    </source>
</evidence>
<evidence type="ECO:0000256" key="5">
    <source>
        <dbReference type="ARBA" id="ARBA00022741"/>
    </source>
</evidence>
<sequence>MFNDIETAIQTVMSRRNKTYGIERFKEALASLGNPQDKLRCIHIGGTNGKGSTTNMVRTILQEAGYKVGSFTSPHLVVHNDRIRINNIQIDDETFLRYINQSLPLWDEYELSMFEIDMLISIWYFLDERVDYVVYEVGLGGRLDATNVITPLVSAITNVGFDHQGILGNTLTEIATEKSYIIKENVPFFTMIDHKEPLEVVLNRAISMNSEYRQMCIPMYHLKDKTYYFDHENIEFEITNQGSYQVANASLAVSIVKHLLPGLKNEVFQKAIREASWAGRFEEIIPGIYIDGAHNEMGIARLVESMQILPKPWTVIFTALKDKDYSPMLSELERAFDTVIVTEFDFYRAASAQELALNHRVEVIADYHQAIQKGLELKQEGTLVITGSLYFISEVREYMKKRY</sequence>
<evidence type="ECO:0000256" key="9">
    <source>
        <dbReference type="ARBA" id="ARBA00047493"/>
    </source>
</evidence>
<keyword evidence="6" id="KW-0067">ATP-binding</keyword>
<dbReference type="PANTHER" id="PTHR11136:SF0">
    <property type="entry name" value="DIHYDROFOLATE SYNTHETASE-RELATED"/>
    <property type="match status" value="1"/>
</dbReference>
<evidence type="ECO:0000256" key="3">
    <source>
        <dbReference type="ARBA" id="ARBA00022598"/>
    </source>
</evidence>
<name>A0A7G9RZV3_9FIRM</name>
<evidence type="ECO:0000256" key="4">
    <source>
        <dbReference type="ARBA" id="ARBA00022723"/>
    </source>
</evidence>
<comment type="catalytic activity">
    <reaction evidence="9">
        <text>(6S)-5,6,7,8-tetrahydrofolyl-(gamma-L-Glu)(n) + L-glutamate + ATP = (6S)-5,6,7,8-tetrahydrofolyl-(gamma-L-Glu)(n+1) + ADP + phosphate + H(+)</text>
        <dbReference type="Rhea" id="RHEA:10580"/>
        <dbReference type="Rhea" id="RHEA-COMP:14738"/>
        <dbReference type="Rhea" id="RHEA-COMP:14740"/>
        <dbReference type="ChEBI" id="CHEBI:15378"/>
        <dbReference type="ChEBI" id="CHEBI:29985"/>
        <dbReference type="ChEBI" id="CHEBI:30616"/>
        <dbReference type="ChEBI" id="CHEBI:43474"/>
        <dbReference type="ChEBI" id="CHEBI:141005"/>
        <dbReference type="ChEBI" id="CHEBI:456216"/>
        <dbReference type="EC" id="6.3.2.17"/>
    </reaction>
</comment>
<dbReference type="SUPFAM" id="SSF53244">
    <property type="entry name" value="MurD-like peptide ligases, peptide-binding domain"/>
    <property type="match status" value="1"/>
</dbReference>
<dbReference type="Gene3D" id="3.90.190.20">
    <property type="entry name" value="Mur ligase, C-terminal domain"/>
    <property type="match status" value="1"/>
</dbReference>